<keyword evidence="2" id="KW-0238">DNA-binding</keyword>
<organism evidence="2 3">
    <name type="scientific">Flavobacterium qiangtangense</name>
    <dbReference type="NCBI Taxonomy" id="1442595"/>
    <lineage>
        <taxon>Bacteria</taxon>
        <taxon>Pseudomonadati</taxon>
        <taxon>Bacteroidota</taxon>
        <taxon>Flavobacteriia</taxon>
        <taxon>Flavobacteriales</taxon>
        <taxon>Flavobacteriaceae</taxon>
        <taxon>Flavobacterium</taxon>
    </lineage>
</organism>
<gene>
    <name evidence="2" type="ORF">ACFPVY_02520</name>
</gene>
<dbReference type="CDD" id="cd11378">
    <property type="entry name" value="DUF296"/>
    <property type="match status" value="1"/>
</dbReference>
<comment type="caution">
    <text evidence="2">The sequence shown here is derived from an EMBL/GenBank/DDBJ whole genome shotgun (WGS) entry which is preliminary data.</text>
</comment>
<dbReference type="EMBL" id="JBHSQB010000003">
    <property type="protein sequence ID" value="MFC6095506.1"/>
    <property type="molecule type" value="Genomic_DNA"/>
</dbReference>
<feature type="domain" description="PPC" evidence="1">
    <location>
        <begin position="76"/>
        <end position="213"/>
    </location>
</feature>
<reference evidence="3" key="1">
    <citation type="journal article" date="2019" name="Int. J. Syst. Evol. Microbiol.">
        <title>The Global Catalogue of Microorganisms (GCM) 10K type strain sequencing project: providing services to taxonomists for standard genome sequencing and annotation.</title>
        <authorList>
            <consortium name="The Broad Institute Genomics Platform"/>
            <consortium name="The Broad Institute Genome Sequencing Center for Infectious Disease"/>
            <person name="Wu L."/>
            <person name="Ma J."/>
        </authorList>
    </citation>
    <scope>NUCLEOTIDE SEQUENCE [LARGE SCALE GENOMIC DNA]</scope>
    <source>
        <strain evidence="3">CCUG 49679</strain>
    </source>
</reference>
<dbReference type="GO" id="GO:0003677">
    <property type="term" value="F:DNA binding"/>
    <property type="evidence" value="ECO:0007669"/>
    <property type="project" value="UniProtKB-KW"/>
</dbReference>
<dbReference type="Gene3D" id="3.30.1330.80">
    <property type="entry name" value="Hypothetical protein, similar to alpha- acetolactate decarboxylase, domain 2"/>
    <property type="match status" value="1"/>
</dbReference>
<dbReference type="PANTHER" id="PTHR34988">
    <property type="entry name" value="PROTEIN, PUTATIVE-RELATED"/>
    <property type="match status" value="1"/>
</dbReference>
<name>A0ABW1PK31_9FLAO</name>
<protein>
    <submittedName>
        <fullName evidence="2">PPC domain-containing DNA-binding protein</fullName>
    </submittedName>
</protein>
<dbReference type="Pfam" id="PF03479">
    <property type="entry name" value="PCC"/>
    <property type="match status" value="1"/>
</dbReference>
<evidence type="ECO:0000259" key="1">
    <source>
        <dbReference type="PROSITE" id="PS51742"/>
    </source>
</evidence>
<keyword evidence="3" id="KW-1185">Reference proteome</keyword>
<dbReference type="SUPFAM" id="SSF117856">
    <property type="entry name" value="AF0104/ALDC/Ptd012-like"/>
    <property type="match status" value="1"/>
</dbReference>
<evidence type="ECO:0000313" key="2">
    <source>
        <dbReference type="EMBL" id="MFC6095506.1"/>
    </source>
</evidence>
<proteinExistence type="predicted"/>
<accession>A0ABW1PK31</accession>
<sequence>MREAEFNITLQQITGLQNKHARLGLFNNSSMKINFKKLFLVATVAAGLQVSAQEYRSATGHPVLGKAPKMKVKLLSTVGEVKTYAVIFSKGDDAVSGLTEFAEKYKVKSGHYQAIGDAMSIEVGWFDYERKEFLVHKLGEAEVTSFTGDIAWIDGKPVAHTHMTASVKDGSVKGGHLFKLIVGPTLEVIVTAEPTPLYKKYNEEFKANLIDPDLKE</sequence>
<evidence type="ECO:0000313" key="3">
    <source>
        <dbReference type="Proteomes" id="UP001596287"/>
    </source>
</evidence>
<dbReference type="PANTHER" id="PTHR34988:SF1">
    <property type="entry name" value="DNA-BINDING PROTEIN"/>
    <property type="match status" value="1"/>
</dbReference>
<dbReference type="InterPro" id="IPR005175">
    <property type="entry name" value="PPC_dom"/>
</dbReference>
<dbReference type="PROSITE" id="PS51742">
    <property type="entry name" value="PPC"/>
    <property type="match status" value="1"/>
</dbReference>
<dbReference type="Proteomes" id="UP001596287">
    <property type="component" value="Unassembled WGS sequence"/>
</dbReference>